<protein>
    <submittedName>
        <fullName evidence="1">Uncharacterized protein</fullName>
    </submittedName>
</protein>
<gene>
    <name evidence="1" type="ORF">E3T28_07120</name>
</gene>
<evidence type="ECO:0000313" key="1">
    <source>
        <dbReference type="EMBL" id="TFD01320.1"/>
    </source>
</evidence>
<reference evidence="1 2" key="1">
    <citation type="submission" date="2019-03" db="EMBL/GenBank/DDBJ databases">
        <title>Genomics of glacier-inhabiting Cryobacterium strains.</title>
        <authorList>
            <person name="Liu Q."/>
            <person name="Xin Y.-H."/>
        </authorList>
    </citation>
    <scope>NUCLEOTIDE SEQUENCE [LARGE SCALE GENOMIC DNA]</scope>
    <source>
        <strain evidence="1 2">TMT1-23-1</strain>
    </source>
</reference>
<dbReference type="EMBL" id="SOGQ01000033">
    <property type="protein sequence ID" value="TFD01320.1"/>
    <property type="molecule type" value="Genomic_DNA"/>
</dbReference>
<dbReference type="Proteomes" id="UP000297853">
    <property type="component" value="Unassembled WGS sequence"/>
</dbReference>
<comment type="caution">
    <text evidence="1">The sequence shown here is derived from an EMBL/GenBank/DDBJ whole genome shotgun (WGS) entry which is preliminary data.</text>
</comment>
<name>A0ABY2J8P2_9MICO</name>
<dbReference type="RefSeq" id="WP_134429295.1">
    <property type="nucleotide sequence ID" value="NZ_SOGQ01000033.1"/>
</dbReference>
<accession>A0ABY2J8P2</accession>
<organism evidence="1 2">
    <name type="scientific">Cryobacterium sinapicolor</name>
    <dbReference type="NCBI Taxonomy" id="1259236"/>
    <lineage>
        <taxon>Bacteria</taxon>
        <taxon>Bacillati</taxon>
        <taxon>Actinomycetota</taxon>
        <taxon>Actinomycetes</taxon>
        <taxon>Micrococcales</taxon>
        <taxon>Microbacteriaceae</taxon>
        <taxon>Cryobacterium</taxon>
    </lineage>
</organism>
<keyword evidence="2" id="KW-1185">Reference proteome</keyword>
<proteinExistence type="predicted"/>
<evidence type="ECO:0000313" key="2">
    <source>
        <dbReference type="Proteomes" id="UP000297853"/>
    </source>
</evidence>
<sequence length="278" mass="31321">MSTDQILASFARYRPGVDLAEVFFEEFVCHLPAVLNQSHLITIVAETVDPNTESTVRLLQRGGFPINLVSYRYYPDLGAIEFSPYPRADQDAEAFLATKESGEPGSTRLASAGELARLHALLDRVDSSLEEFRPALELLRRPSSAATTYRPVAGMGGSDQYILLFWLTYAWRFTWDFVPFSFLHELYQHWVRAQAAEGLRLPMLKPEVFGQRLAAAATATGEWNNTRRRPEDLMDAPEPLTELVPGWKRPEKDQHVHGYLKSGIVGRASDRWSAAPLQ</sequence>